<evidence type="ECO:0008006" key="3">
    <source>
        <dbReference type="Google" id="ProtNLM"/>
    </source>
</evidence>
<evidence type="ECO:0000313" key="2">
    <source>
        <dbReference type="Proteomes" id="UP000258309"/>
    </source>
</evidence>
<feature type="non-terminal residue" evidence="1">
    <location>
        <position position="233"/>
    </location>
</feature>
<feature type="non-terminal residue" evidence="1">
    <location>
        <position position="1"/>
    </location>
</feature>
<dbReference type="AlphaFoldDB" id="A0A3E2HE98"/>
<dbReference type="OrthoDB" id="3552331at2759"/>
<gene>
    <name evidence="1" type="ORF">B7463_g4640</name>
</gene>
<comment type="caution">
    <text evidence="1">The sequence shown here is derived from an EMBL/GenBank/DDBJ whole genome shotgun (WGS) entry which is preliminary data.</text>
</comment>
<keyword evidence="2" id="KW-1185">Reference proteome</keyword>
<proteinExistence type="predicted"/>
<organism evidence="1 2">
    <name type="scientific">Scytalidium lignicola</name>
    <name type="common">Hyphomycete</name>
    <dbReference type="NCBI Taxonomy" id="5539"/>
    <lineage>
        <taxon>Eukaryota</taxon>
        <taxon>Fungi</taxon>
        <taxon>Dikarya</taxon>
        <taxon>Ascomycota</taxon>
        <taxon>Pezizomycotina</taxon>
        <taxon>Leotiomycetes</taxon>
        <taxon>Leotiomycetes incertae sedis</taxon>
        <taxon>Scytalidium</taxon>
    </lineage>
</organism>
<protein>
    <recommendedName>
        <fullName evidence="3">HTH CENPB-type domain-containing protein</fullName>
    </recommendedName>
</protein>
<dbReference type="OMA" id="WGILEED"/>
<name>A0A3E2HE98_SCYLI</name>
<accession>A0A3E2HE98</accession>
<dbReference type="Proteomes" id="UP000258309">
    <property type="component" value="Unassembled WGS sequence"/>
</dbReference>
<reference evidence="1 2" key="1">
    <citation type="submission" date="2018-05" db="EMBL/GenBank/DDBJ databases">
        <title>Draft genome sequence of Scytalidium lignicola DSM 105466, a ubiquitous saprotrophic fungus.</title>
        <authorList>
            <person name="Buettner E."/>
            <person name="Gebauer A.M."/>
            <person name="Hofrichter M."/>
            <person name="Liers C."/>
            <person name="Kellner H."/>
        </authorList>
    </citation>
    <scope>NUCLEOTIDE SEQUENCE [LARGE SCALE GENOMIC DNA]</scope>
    <source>
        <strain evidence="1 2">DSM 105466</strain>
    </source>
</reference>
<dbReference type="EMBL" id="NCSJ02000070">
    <property type="protein sequence ID" value="RFU31685.1"/>
    <property type="molecule type" value="Genomic_DNA"/>
</dbReference>
<dbReference type="STRING" id="5539.A0A3E2HE98"/>
<evidence type="ECO:0000313" key="1">
    <source>
        <dbReference type="EMBL" id="RFU31685.1"/>
    </source>
</evidence>
<sequence>MAESRIAEAIEYIQLNPHAKIAPIARSFNVPYQKLRARLIGRNPSSSRGGHNKKLSEPQETALKDYMMLLYHSGTPGTIEVLIQAANRLLYYSGINDTVSHRWAKRWIVRNKEYWKLVRPKPISVQRRQAHIQEDIKAYFEEFKRCCQYWGILEEDISNFDETGFQIGVISGGRVIVLIDCKAAFISDPENRELVTAVATINWGGQRVPPMIIFKGAYYLRKHFDNNMDLDIL</sequence>